<sequence>MVIGSILARAAGGVEGISEKGLPPQMLPNPPVRLGYVCCDGLAKGHADGTYERFSDSKVGGDGFAGFGSTDGETGLGSGSDGAGFDRTRLGWGSVDIAGGS</sequence>
<evidence type="ECO:0000313" key="2">
    <source>
        <dbReference type="EMBL" id="GER40196.1"/>
    </source>
</evidence>
<evidence type="ECO:0000256" key="1">
    <source>
        <dbReference type="SAM" id="MobiDB-lite"/>
    </source>
</evidence>
<gene>
    <name evidence="2" type="ORF">STAS_16856</name>
</gene>
<reference evidence="3" key="1">
    <citation type="journal article" date="2019" name="Curr. Biol.">
        <title>Genome Sequence of Striga asiatica Provides Insight into the Evolution of Plant Parasitism.</title>
        <authorList>
            <person name="Yoshida S."/>
            <person name="Kim S."/>
            <person name="Wafula E.K."/>
            <person name="Tanskanen J."/>
            <person name="Kim Y.M."/>
            <person name="Honaas L."/>
            <person name="Yang Z."/>
            <person name="Spallek T."/>
            <person name="Conn C.E."/>
            <person name="Ichihashi Y."/>
            <person name="Cheong K."/>
            <person name="Cui S."/>
            <person name="Der J.P."/>
            <person name="Gundlach H."/>
            <person name="Jiao Y."/>
            <person name="Hori C."/>
            <person name="Ishida J.K."/>
            <person name="Kasahara H."/>
            <person name="Kiba T."/>
            <person name="Kim M.S."/>
            <person name="Koo N."/>
            <person name="Laohavisit A."/>
            <person name="Lee Y.H."/>
            <person name="Lumba S."/>
            <person name="McCourt P."/>
            <person name="Mortimer J.C."/>
            <person name="Mutuku J.M."/>
            <person name="Nomura T."/>
            <person name="Sasaki-Sekimoto Y."/>
            <person name="Seto Y."/>
            <person name="Wang Y."/>
            <person name="Wakatake T."/>
            <person name="Sakakibara H."/>
            <person name="Demura T."/>
            <person name="Yamaguchi S."/>
            <person name="Yoneyama K."/>
            <person name="Manabe R.I."/>
            <person name="Nelson D.C."/>
            <person name="Schulman A.H."/>
            <person name="Timko M.P."/>
            <person name="dePamphilis C.W."/>
            <person name="Choi D."/>
            <person name="Shirasu K."/>
        </authorList>
    </citation>
    <scope>NUCLEOTIDE SEQUENCE [LARGE SCALE GENOMIC DNA]</scope>
    <source>
        <strain evidence="3">cv. UVA1</strain>
    </source>
</reference>
<dbReference type="Proteomes" id="UP000325081">
    <property type="component" value="Unassembled WGS sequence"/>
</dbReference>
<protein>
    <submittedName>
        <fullName evidence="2">Succinate dehydrogenase flavoprotein subunit</fullName>
    </submittedName>
</protein>
<evidence type="ECO:0000313" key="3">
    <source>
        <dbReference type="Proteomes" id="UP000325081"/>
    </source>
</evidence>
<dbReference type="AlphaFoldDB" id="A0A5A7Q5G4"/>
<keyword evidence="3" id="KW-1185">Reference proteome</keyword>
<dbReference type="EMBL" id="BKCP01005849">
    <property type="protein sequence ID" value="GER40196.1"/>
    <property type="molecule type" value="Genomic_DNA"/>
</dbReference>
<comment type="caution">
    <text evidence="2">The sequence shown here is derived from an EMBL/GenBank/DDBJ whole genome shotgun (WGS) entry which is preliminary data.</text>
</comment>
<accession>A0A5A7Q5G4</accession>
<organism evidence="2 3">
    <name type="scientific">Striga asiatica</name>
    <name type="common">Asiatic witchweed</name>
    <name type="synonym">Buchnera asiatica</name>
    <dbReference type="NCBI Taxonomy" id="4170"/>
    <lineage>
        <taxon>Eukaryota</taxon>
        <taxon>Viridiplantae</taxon>
        <taxon>Streptophyta</taxon>
        <taxon>Embryophyta</taxon>
        <taxon>Tracheophyta</taxon>
        <taxon>Spermatophyta</taxon>
        <taxon>Magnoliopsida</taxon>
        <taxon>eudicotyledons</taxon>
        <taxon>Gunneridae</taxon>
        <taxon>Pentapetalae</taxon>
        <taxon>asterids</taxon>
        <taxon>lamiids</taxon>
        <taxon>Lamiales</taxon>
        <taxon>Orobanchaceae</taxon>
        <taxon>Buchnereae</taxon>
        <taxon>Striga</taxon>
    </lineage>
</organism>
<feature type="region of interest" description="Disordered" evidence="1">
    <location>
        <begin position="70"/>
        <end position="101"/>
    </location>
</feature>
<proteinExistence type="predicted"/>
<name>A0A5A7Q5G4_STRAF</name>